<reference evidence="3 4" key="1">
    <citation type="submission" date="2017-07" db="EMBL/GenBank/DDBJ databases">
        <title>Isolation and whole genome analysis of endospore-forming bacteria from heroin.</title>
        <authorList>
            <person name="Kalinowski J."/>
            <person name="Ahrens B."/>
            <person name="Al-Dilaimi A."/>
            <person name="Winkler A."/>
            <person name="Wibberg D."/>
            <person name="Schleenbecker U."/>
            <person name="Ruckert C."/>
            <person name="Wolfel R."/>
            <person name="Grass G."/>
        </authorList>
    </citation>
    <scope>NUCLEOTIDE SEQUENCE [LARGE SCALE GENOMIC DNA]</scope>
    <source>
        <strain evidence="3 4">7517-1</strain>
    </source>
</reference>
<feature type="domain" description="HTH merR-type" evidence="2">
    <location>
        <begin position="10"/>
        <end position="78"/>
    </location>
</feature>
<protein>
    <recommendedName>
        <fullName evidence="2">HTH merR-type domain-containing protein</fullName>
    </recommendedName>
</protein>
<dbReference type="EMBL" id="NPBJ01000016">
    <property type="protein sequence ID" value="PAE00085.1"/>
    <property type="molecule type" value="Genomic_DNA"/>
</dbReference>
<dbReference type="InterPro" id="IPR009061">
    <property type="entry name" value="DNA-bd_dom_put_sf"/>
</dbReference>
<dbReference type="Pfam" id="PF13411">
    <property type="entry name" value="MerR_1"/>
    <property type="match status" value="1"/>
</dbReference>
<sequence length="140" mass="16413">MDLSEQEMQYTAKDLAASLDVTTSTLRRWAIALESAHYPFQRNEKGQRIYTEQDIATFKELKKLLGEKMTFADVIQKLTGHNKSMEKKSETEKIMNVTAEELEKLVSRAVKKAVKKEREKLFKQMKKQMKKELEKLKEKN</sequence>
<dbReference type="Gene3D" id="1.10.1660.10">
    <property type="match status" value="1"/>
</dbReference>
<evidence type="ECO:0000259" key="2">
    <source>
        <dbReference type="Pfam" id="PF13411"/>
    </source>
</evidence>
<keyword evidence="4" id="KW-1185">Reference proteome</keyword>
<dbReference type="InterPro" id="IPR000551">
    <property type="entry name" value="MerR-type_HTH_dom"/>
</dbReference>
<proteinExistence type="predicted"/>
<evidence type="ECO:0000313" key="4">
    <source>
        <dbReference type="Proteomes" id="UP000216852"/>
    </source>
</evidence>
<comment type="caution">
    <text evidence="3">The sequence shown here is derived from an EMBL/GenBank/DDBJ whole genome shotgun (WGS) entry which is preliminary data.</text>
</comment>
<evidence type="ECO:0000313" key="3">
    <source>
        <dbReference type="EMBL" id="PAE00085.1"/>
    </source>
</evidence>
<gene>
    <name evidence="3" type="ORF">CHH48_08760</name>
</gene>
<dbReference type="Proteomes" id="UP000216852">
    <property type="component" value="Unassembled WGS sequence"/>
</dbReference>
<feature type="coiled-coil region" evidence="1">
    <location>
        <begin position="99"/>
        <end position="139"/>
    </location>
</feature>
<evidence type="ECO:0000256" key="1">
    <source>
        <dbReference type="SAM" id="Coils"/>
    </source>
</evidence>
<accession>A0ABX4GZ60</accession>
<dbReference type="SUPFAM" id="SSF46955">
    <property type="entry name" value="Putative DNA-binding domain"/>
    <property type="match status" value="1"/>
</dbReference>
<organism evidence="3 4">
    <name type="scientific">Terribacillus saccharophilus</name>
    <dbReference type="NCBI Taxonomy" id="361277"/>
    <lineage>
        <taxon>Bacteria</taxon>
        <taxon>Bacillati</taxon>
        <taxon>Bacillota</taxon>
        <taxon>Bacilli</taxon>
        <taxon>Bacillales</taxon>
        <taxon>Bacillaceae</taxon>
        <taxon>Terribacillus</taxon>
    </lineage>
</organism>
<keyword evidence="1" id="KW-0175">Coiled coil</keyword>
<name>A0ABX4GZ60_9BACI</name>